<evidence type="ECO:0000259" key="3">
    <source>
        <dbReference type="Pfam" id="PF21530"/>
    </source>
</evidence>
<dbReference type="Pfam" id="PF21530">
    <property type="entry name" value="Pif1_2B_dom"/>
    <property type="match status" value="1"/>
</dbReference>
<dbReference type="InterPro" id="IPR049163">
    <property type="entry name" value="Pif1-like_2B_dom"/>
</dbReference>
<protein>
    <recommendedName>
        <fullName evidence="1">ATP-dependent DNA helicase</fullName>
        <ecNumber evidence="1">5.6.2.3</ecNumber>
    </recommendedName>
</protein>
<gene>
    <name evidence="4" type="primary">ORF208234</name>
    <name evidence="4" type="ORF">TNCV_4370561</name>
</gene>
<dbReference type="GO" id="GO:0005524">
    <property type="term" value="F:ATP binding"/>
    <property type="evidence" value="ECO:0007669"/>
    <property type="project" value="UniProtKB-KW"/>
</dbReference>
<dbReference type="GO" id="GO:0016787">
    <property type="term" value="F:hydrolase activity"/>
    <property type="evidence" value="ECO:0007669"/>
    <property type="project" value="UniProtKB-KW"/>
</dbReference>
<dbReference type="GO" id="GO:0006281">
    <property type="term" value="P:DNA repair"/>
    <property type="evidence" value="ECO:0007669"/>
    <property type="project" value="UniProtKB-KW"/>
</dbReference>
<keyword evidence="1" id="KW-0067">ATP-binding</keyword>
<dbReference type="InterPro" id="IPR010285">
    <property type="entry name" value="DNA_helicase_pif1-like_DEAD"/>
</dbReference>
<evidence type="ECO:0000313" key="4">
    <source>
        <dbReference type="EMBL" id="GFY05546.1"/>
    </source>
</evidence>
<evidence type="ECO:0000259" key="2">
    <source>
        <dbReference type="Pfam" id="PF05970"/>
    </source>
</evidence>
<feature type="domain" description="DNA helicase Pif1-like DEAD-box helicase" evidence="2">
    <location>
        <begin position="38"/>
        <end position="248"/>
    </location>
</feature>
<keyword evidence="5" id="KW-1185">Reference proteome</keyword>
<dbReference type="EC" id="5.6.2.3" evidence="1"/>
<comment type="caution">
    <text evidence="4">The sequence shown here is derived from an EMBL/GenBank/DDBJ whole genome shotgun (WGS) entry which is preliminary data.</text>
</comment>
<dbReference type="PANTHER" id="PTHR10492">
    <property type="match status" value="1"/>
</dbReference>
<sequence length="511" mass="57734">MPASNRPANNLFDRDLLRESHYYSDELGTFVRTNLPQLILEQRIAYDRIMRAITEQSGGLFFIDAPGGTGKTFLLSLILATIRSQNNIALAIASSGIAATLLDGGRTTHSALKLPLNLQNTEAPTCNISKNSGMGKVLQTCQIIIWDECTMSHKKALEALDRTLRDFRGNRRIFGGALILLSGDFQQTLPIIPRSTPADELHACLKSSVLWRHLQKLTLKTNMRVQLQRDASAGNFAKQLMDIEMGEWKLMNLHNVSPCQQTSHGIPSETTTYKSIDTVENQDEVVNYPTEFLNSLDLPGMPPHVLTLKIGVPIILLRNINPPRLCNGTRLSVKKMMNNVIEATILTGKFKGEDVLLPRIPMIPTDMPFEFKRLQFPVRLAFTMTINKAQGQSLQELWFQQDSATCHTARALIDLLKDTFGDRLISRFGPVNWPPRSCDLTPLDYFLWGYVKSLVYADKPQTLDHLEDNIRRVIADIRPQMLEKVHRKLTSRLDYIRVSRGSPMPEIIFKM</sequence>
<dbReference type="GO" id="GO:0043139">
    <property type="term" value="F:5'-3' DNA helicase activity"/>
    <property type="evidence" value="ECO:0007669"/>
    <property type="project" value="UniProtKB-EC"/>
</dbReference>
<keyword evidence="1 4" id="KW-0347">Helicase</keyword>
<dbReference type="EMBL" id="BMAU01021254">
    <property type="protein sequence ID" value="GFY05546.1"/>
    <property type="molecule type" value="Genomic_DNA"/>
</dbReference>
<dbReference type="PANTHER" id="PTHR10492:SF57">
    <property type="entry name" value="ATP-DEPENDENT DNA HELICASE"/>
    <property type="match status" value="1"/>
</dbReference>
<comment type="similarity">
    <text evidence="1">Belongs to the helicase family.</text>
</comment>
<accession>A0A8X6S338</accession>
<comment type="cofactor">
    <cofactor evidence="1">
        <name>Mg(2+)</name>
        <dbReference type="ChEBI" id="CHEBI:18420"/>
    </cofactor>
</comment>
<keyword evidence="1" id="KW-0234">DNA repair</keyword>
<dbReference type="InterPro" id="IPR036397">
    <property type="entry name" value="RNaseH_sf"/>
</dbReference>
<dbReference type="Pfam" id="PF05970">
    <property type="entry name" value="PIF1"/>
    <property type="match status" value="1"/>
</dbReference>
<dbReference type="InterPro" id="IPR027417">
    <property type="entry name" value="P-loop_NTPase"/>
</dbReference>
<comment type="catalytic activity">
    <reaction evidence="1">
        <text>ATP + H2O = ADP + phosphate + H(+)</text>
        <dbReference type="Rhea" id="RHEA:13065"/>
        <dbReference type="ChEBI" id="CHEBI:15377"/>
        <dbReference type="ChEBI" id="CHEBI:15378"/>
        <dbReference type="ChEBI" id="CHEBI:30616"/>
        <dbReference type="ChEBI" id="CHEBI:43474"/>
        <dbReference type="ChEBI" id="CHEBI:456216"/>
        <dbReference type="EC" id="5.6.2.3"/>
    </reaction>
</comment>
<dbReference type="Gene3D" id="3.40.50.300">
    <property type="entry name" value="P-loop containing nucleotide triphosphate hydrolases"/>
    <property type="match status" value="1"/>
</dbReference>
<name>A0A8X6S338_TRICX</name>
<dbReference type="GO" id="GO:0000723">
    <property type="term" value="P:telomere maintenance"/>
    <property type="evidence" value="ECO:0007669"/>
    <property type="project" value="InterPro"/>
</dbReference>
<dbReference type="Proteomes" id="UP000887159">
    <property type="component" value="Unassembled WGS sequence"/>
</dbReference>
<dbReference type="GO" id="GO:0006310">
    <property type="term" value="P:DNA recombination"/>
    <property type="evidence" value="ECO:0007669"/>
    <property type="project" value="UniProtKB-KW"/>
</dbReference>
<dbReference type="SUPFAM" id="SSF52540">
    <property type="entry name" value="P-loop containing nucleoside triphosphate hydrolases"/>
    <property type="match status" value="2"/>
</dbReference>
<reference evidence="4" key="1">
    <citation type="submission" date="2020-08" db="EMBL/GenBank/DDBJ databases">
        <title>Multicomponent nature underlies the extraordinary mechanical properties of spider dragline silk.</title>
        <authorList>
            <person name="Kono N."/>
            <person name="Nakamura H."/>
            <person name="Mori M."/>
            <person name="Yoshida Y."/>
            <person name="Ohtoshi R."/>
            <person name="Malay A.D."/>
            <person name="Moran D.A.P."/>
            <person name="Tomita M."/>
            <person name="Numata K."/>
            <person name="Arakawa K."/>
        </authorList>
    </citation>
    <scope>NUCLEOTIDE SEQUENCE</scope>
</reference>
<keyword evidence="1" id="KW-0547">Nucleotide-binding</keyword>
<feature type="domain" description="DNA helicase Pif1-like 2B" evidence="3">
    <location>
        <begin position="291"/>
        <end position="334"/>
    </location>
</feature>
<organism evidence="4 5">
    <name type="scientific">Trichonephila clavipes</name>
    <name type="common">Golden silk orbweaver</name>
    <name type="synonym">Nephila clavipes</name>
    <dbReference type="NCBI Taxonomy" id="2585209"/>
    <lineage>
        <taxon>Eukaryota</taxon>
        <taxon>Metazoa</taxon>
        <taxon>Ecdysozoa</taxon>
        <taxon>Arthropoda</taxon>
        <taxon>Chelicerata</taxon>
        <taxon>Arachnida</taxon>
        <taxon>Araneae</taxon>
        <taxon>Araneomorphae</taxon>
        <taxon>Entelegynae</taxon>
        <taxon>Araneoidea</taxon>
        <taxon>Nephilidae</taxon>
        <taxon>Trichonephila</taxon>
    </lineage>
</organism>
<proteinExistence type="inferred from homology"/>
<dbReference type="Gene3D" id="3.30.420.10">
    <property type="entry name" value="Ribonuclease H-like superfamily/Ribonuclease H"/>
    <property type="match status" value="1"/>
</dbReference>
<dbReference type="AlphaFoldDB" id="A0A8X6S338"/>
<keyword evidence="1" id="KW-0227">DNA damage</keyword>
<keyword evidence="1" id="KW-0233">DNA recombination</keyword>
<keyword evidence="1" id="KW-0378">Hydrolase</keyword>
<dbReference type="GO" id="GO:0003676">
    <property type="term" value="F:nucleic acid binding"/>
    <property type="evidence" value="ECO:0007669"/>
    <property type="project" value="InterPro"/>
</dbReference>
<evidence type="ECO:0000313" key="5">
    <source>
        <dbReference type="Proteomes" id="UP000887159"/>
    </source>
</evidence>
<evidence type="ECO:0000256" key="1">
    <source>
        <dbReference type="RuleBase" id="RU363044"/>
    </source>
</evidence>